<feature type="transmembrane region" description="Helical" evidence="2">
    <location>
        <begin position="348"/>
        <end position="368"/>
    </location>
</feature>
<evidence type="ECO:0008006" key="5">
    <source>
        <dbReference type="Google" id="ProtNLM"/>
    </source>
</evidence>
<evidence type="ECO:0000313" key="4">
    <source>
        <dbReference type="Proteomes" id="UP000266091"/>
    </source>
</evidence>
<feature type="transmembrane region" description="Helical" evidence="2">
    <location>
        <begin position="215"/>
        <end position="236"/>
    </location>
</feature>
<dbReference type="AlphaFoldDB" id="A0A388SBF1"/>
<reference evidence="3 4" key="1">
    <citation type="journal article" date="2018" name="Int. J. Syst. Evol. Microbiol.">
        <title>Mesosutterella multiformis gen. nov., sp. nov., a member of the family Sutterellaceae and Sutterella megalosphaeroides sp. nov., isolated from human faeces.</title>
        <authorList>
            <person name="Sakamoto M."/>
            <person name="Ikeyama N."/>
            <person name="Kunihiro T."/>
            <person name="Iino T."/>
            <person name="Yuki M."/>
            <person name="Ohkuma M."/>
        </authorList>
    </citation>
    <scope>NUCLEOTIDE SEQUENCE [LARGE SCALE GENOMIC DNA]</scope>
    <source>
        <strain evidence="3 4">4NBBH2</strain>
    </source>
</reference>
<feature type="transmembrane region" description="Helical" evidence="2">
    <location>
        <begin position="172"/>
        <end position="195"/>
    </location>
</feature>
<keyword evidence="2" id="KW-1133">Transmembrane helix</keyword>
<name>A0A388SBF1_9BURK</name>
<protein>
    <recommendedName>
        <fullName evidence="5">Glycosyltransferase RgtA/B/C/D-like domain-containing protein</fullName>
    </recommendedName>
</protein>
<feature type="transmembrane region" description="Helical" evidence="2">
    <location>
        <begin position="107"/>
        <end position="125"/>
    </location>
</feature>
<feature type="transmembrane region" description="Helical" evidence="2">
    <location>
        <begin position="298"/>
        <end position="316"/>
    </location>
</feature>
<dbReference type="EMBL" id="BGZJ01000001">
    <property type="protein sequence ID" value="GBO93546.1"/>
    <property type="molecule type" value="Genomic_DNA"/>
</dbReference>
<keyword evidence="4" id="KW-1185">Reference proteome</keyword>
<evidence type="ECO:0000256" key="1">
    <source>
        <dbReference type="SAM" id="MobiDB-lite"/>
    </source>
</evidence>
<gene>
    <name evidence="3" type="ORF">MESMUL_09000</name>
</gene>
<feature type="transmembrane region" description="Helical" evidence="2">
    <location>
        <begin position="22"/>
        <end position="42"/>
    </location>
</feature>
<evidence type="ECO:0000313" key="3">
    <source>
        <dbReference type="EMBL" id="GBO93546.1"/>
    </source>
</evidence>
<dbReference type="Proteomes" id="UP000266091">
    <property type="component" value="Unassembled WGS sequence"/>
</dbReference>
<feature type="transmembrane region" description="Helical" evidence="2">
    <location>
        <begin position="243"/>
        <end position="263"/>
    </location>
</feature>
<comment type="caution">
    <text evidence="3">The sequence shown here is derived from an EMBL/GenBank/DDBJ whole genome shotgun (WGS) entry which is preliminary data.</text>
</comment>
<feature type="transmembrane region" description="Helical" evidence="2">
    <location>
        <begin position="323"/>
        <end position="342"/>
    </location>
</feature>
<proteinExistence type="predicted"/>
<keyword evidence="2" id="KW-0812">Transmembrane</keyword>
<sequence>MISNRQSPLIVSAAAAAKLPRWALLIVLATFALACFSGHAFWNSRDEQIFGLMWNMATGSASAWFLPTIAGTPYTATGPGIAWLGAALIKFLSLFAKPMILARVPSLLWFALATGSVWYATWHLARREEALPISMVFGQEASPRDYGRTVADSATLLFIATFGIVSRLHEIGLPIVLLALTGATLLGVIWSLVHLKAGSFVTGLSLGALALCTNLYWFIVESCTILTILCCVHAFAPFRTRRLLIIAATAAATFLVWPVGAILSGASFDAWYQSFARIQAAGFALPRAGSWLWMARNIVWYLCPIWPFALYAIYAWHRVIHRTHILLSIIALVFPLLFLFISGTAPEYTLTAMVVPTAILASFGIASLKTHSLKNILDWFSATIFSLATIGLWSYFIAWTTGFPPKMAASLHRLAPNTVPWVEPSLLVCTALVTAIWFAIVIWRLRRRPKALWRGPWLAALGITLIWTVGTALFSQMLDEDRSHTTAAREVAGKLRIFGYLPGDCVRSDGLPLSLKGLVAYSGIRFSDSTDCRYTVSRIGPGEPIPADKIGIPTSYHRGSEFYVIRPGDASPINSGTELNSNNNRKSEK</sequence>
<feature type="compositionally biased region" description="Polar residues" evidence="1">
    <location>
        <begin position="572"/>
        <end position="589"/>
    </location>
</feature>
<dbReference type="PROSITE" id="PS51257">
    <property type="entry name" value="PROKAR_LIPOPROTEIN"/>
    <property type="match status" value="1"/>
</dbReference>
<organism evidence="3 4">
    <name type="scientific">Mesosutterella multiformis</name>
    <dbReference type="NCBI Taxonomy" id="2259133"/>
    <lineage>
        <taxon>Bacteria</taxon>
        <taxon>Pseudomonadati</taxon>
        <taxon>Pseudomonadota</taxon>
        <taxon>Betaproteobacteria</taxon>
        <taxon>Burkholderiales</taxon>
        <taxon>Sutterellaceae</taxon>
        <taxon>Mesosutterella</taxon>
    </lineage>
</organism>
<evidence type="ECO:0000256" key="2">
    <source>
        <dbReference type="SAM" id="Phobius"/>
    </source>
</evidence>
<keyword evidence="2" id="KW-0472">Membrane</keyword>
<dbReference type="OrthoDB" id="8556356at2"/>
<accession>A0A401LJE9</accession>
<feature type="transmembrane region" description="Helical" evidence="2">
    <location>
        <begin position="457"/>
        <end position="478"/>
    </location>
</feature>
<accession>A0A388SBF1</accession>
<feature type="transmembrane region" description="Helical" evidence="2">
    <location>
        <begin position="380"/>
        <end position="401"/>
    </location>
</feature>
<dbReference type="RefSeq" id="WP_116269908.1">
    <property type="nucleotide sequence ID" value="NZ_BGZJ01000001.1"/>
</dbReference>
<feature type="region of interest" description="Disordered" evidence="1">
    <location>
        <begin position="568"/>
        <end position="589"/>
    </location>
</feature>
<feature type="transmembrane region" description="Helical" evidence="2">
    <location>
        <begin position="421"/>
        <end position="445"/>
    </location>
</feature>